<dbReference type="Pfam" id="PF01315">
    <property type="entry name" value="Ald_Xan_dh_C"/>
    <property type="match status" value="1"/>
</dbReference>
<gene>
    <name evidence="2" type="ORF">AWM70_00725</name>
</gene>
<evidence type="ECO:0000259" key="1">
    <source>
        <dbReference type="SMART" id="SM01008"/>
    </source>
</evidence>
<keyword evidence="3" id="KW-1185">Reference proteome</keyword>
<dbReference type="Proteomes" id="UP000092573">
    <property type="component" value="Chromosome"/>
</dbReference>
<dbReference type="Pfam" id="PF02738">
    <property type="entry name" value="MoCoBD_1"/>
    <property type="match status" value="1"/>
</dbReference>
<dbReference type="InterPro" id="IPR046867">
    <property type="entry name" value="AldOxase/xan_DH_MoCoBD2"/>
</dbReference>
<dbReference type="InterPro" id="IPR000674">
    <property type="entry name" value="Ald_Oxase/Xan_DH_a/b"/>
</dbReference>
<dbReference type="GO" id="GO:0005506">
    <property type="term" value="F:iron ion binding"/>
    <property type="evidence" value="ECO:0007669"/>
    <property type="project" value="InterPro"/>
</dbReference>
<evidence type="ECO:0000313" key="2">
    <source>
        <dbReference type="EMBL" id="ANS73286.1"/>
    </source>
</evidence>
<dbReference type="Pfam" id="PF20256">
    <property type="entry name" value="MoCoBD_2"/>
    <property type="match status" value="1"/>
</dbReference>
<dbReference type="GO" id="GO:0016491">
    <property type="term" value="F:oxidoreductase activity"/>
    <property type="evidence" value="ECO:0007669"/>
    <property type="project" value="InterPro"/>
</dbReference>
<dbReference type="SUPFAM" id="SSF54665">
    <property type="entry name" value="CO dehydrogenase molybdoprotein N-domain-like"/>
    <property type="match status" value="1"/>
</dbReference>
<sequence length="743" mass="81010">MSELRKKSPADLSAKLAGETRYLHDLNFPGQLVGAIYRSPYAHARILSINVERAKQVEGVAAVLTADDLPSYKYGPTKFKDWNLLAKDRVLFIGDEIVAIAAETKEAAQRALELVEVEFEPLPGVFDPEDSLKPGAPLLHEDVESNKPMQVSVSRGDLEEGKRKAAVVKGGRYYSNRVYQGHLEPVGAIASWSDEEGITIWAPSHIPYRARETYAAGFGLPEDKVRIIVPPIGGSFGAKYVLKVHVIAAALAMAARRHVKIILDRYEDMITAHPRVPLTFDIEIGADEEGRFVYKELTVYADAGARVYWSPNVVSTVCTRADNIYHFGSVKSEGYLCYTNNSPTTCMRGFGNAEMLFAVESVIDEIALELNMDPAELRLKNIVHQGDTTLHGYRLDTCKLDECIEKVKELSGWHRRASLPPYRGLGLAVANHVSGFRAIDPRFDGSTAVIRLKQDGGIEVETGEIELGQGMSLTYARIASKILGIPEEAILVKSGDTGRYPFGIGTLASRSTVMGGNAVQKAAQSLAARLKELARETLGEAADFREGAAVLEGQTYSLSELASWYRARHAGEELEIKETYVPDTDLPDATYFGHPSPNYPFAAHVAEVEVDPDTGRTKVIGYWAVHDSGTIIHETMAKGQVLGAIAQGVGWVTMEDLLVKDGKVMNPSMMDYRMPGANDMPKAEVFFIQGKDPNGPLGAKSIGEVALDPVPGAIANAIAHATGKRGYALPLSAEKVWKSLQNT</sequence>
<dbReference type="Gene3D" id="3.30.365.10">
    <property type="entry name" value="Aldehyde oxidase/xanthine dehydrogenase, molybdopterin binding domain"/>
    <property type="match status" value="4"/>
</dbReference>
<dbReference type="KEGG" id="pyg:AWM70_00725"/>
<dbReference type="InterPro" id="IPR008274">
    <property type="entry name" value="AldOxase/xan_DH_MoCoBD1"/>
</dbReference>
<organism evidence="2 3">
    <name type="scientific">Paenibacillus yonginensis</name>
    <dbReference type="NCBI Taxonomy" id="1462996"/>
    <lineage>
        <taxon>Bacteria</taxon>
        <taxon>Bacillati</taxon>
        <taxon>Bacillota</taxon>
        <taxon>Bacilli</taxon>
        <taxon>Bacillales</taxon>
        <taxon>Paenibacillaceae</taxon>
        <taxon>Paenibacillus</taxon>
    </lineage>
</organism>
<dbReference type="InterPro" id="IPR016208">
    <property type="entry name" value="Ald_Oxase/xanthine_DH-like"/>
</dbReference>
<dbReference type="SUPFAM" id="SSF56003">
    <property type="entry name" value="Molybdenum cofactor-binding domain"/>
    <property type="match status" value="1"/>
</dbReference>
<dbReference type="InterPro" id="IPR037165">
    <property type="entry name" value="AldOxase/xan_DH_Mopterin-bd_sf"/>
</dbReference>
<proteinExistence type="predicted"/>
<dbReference type="PANTHER" id="PTHR11908:SF157">
    <property type="entry name" value="XANTHINE DEHYDROGENASE SUBUNIT D-RELATED"/>
    <property type="match status" value="1"/>
</dbReference>
<dbReference type="OrthoDB" id="9759099at2"/>
<name>A0A1B1MVU3_9BACL</name>
<evidence type="ECO:0000313" key="3">
    <source>
        <dbReference type="Proteomes" id="UP000092573"/>
    </source>
</evidence>
<dbReference type="EMBL" id="CP014167">
    <property type="protein sequence ID" value="ANS73286.1"/>
    <property type="molecule type" value="Genomic_DNA"/>
</dbReference>
<dbReference type="Gene3D" id="3.90.1170.50">
    <property type="entry name" value="Aldehyde oxidase/xanthine dehydrogenase, a/b hammerhead"/>
    <property type="match status" value="1"/>
</dbReference>
<accession>A0A1B1MVU3</accession>
<dbReference type="AlphaFoldDB" id="A0A1B1MVU3"/>
<dbReference type="STRING" id="1462996.AWM70_00725"/>
<protein>
    <recommendedName>
        <fullName evidence="1">Aldehyde oxidase/xanthine dehydrogenase a/b hammerhead domain-containing protein</fullName>
    </recommendedName>
</protein>
<dbReference type="PANTHER" id="PTHR11908">
    <property type="entry name" value="XANTHINE DEHYDROGENASE"/>
    <property type="match status" value="1"/>
</dbReference>
<dbReference type="SMART" id="SM01008">
    <property type="entry name" value="Ald_Xan_dh_C"/>
    <property type="match status" value="1"/>
</dbReference>
<dbReference type="RefSeq" id="WP_068693467.1">
    <property type="nucleotide sequence ID" value="NZ_CP014167.1"/>
</dbReference>
<dbReference type="InterPro" id="IPR036856">
    <property type="entry name" value="Ald_Oxase/Xan_DH_a/b_sf"/>
</dbReference>
<reference evidence="2 3" key="1">
    <citation type="submission" date="2016-01" db="EMBL/GenBank/DDBJ databases">
        <title>Complete Genome Sequence of Paenibacillus yonginensis DCY84, a novel Plant Growth-Promoting Bacteria with Elicitation of Induced Systemic Resistance.</title>
        <authorList>
            <person name="Kim Y.J."/>
            <person name="Yang D.C."/>
            <person name="Sukweenadhi J."/>
        </authorList>
    </citation>
    <scope>NUCLEOTIDE SEQUENCE [LARGE SCALE GENOMIC DNA]</scope>
    <source>
        <strain evidence="2 3">DCY84</strain>
    </source>
</reference>
<feature type="domain" description="Aldehyde oxidase/xanthine dehydrogenase a/b hammerhead" evidence="1">
    <location>
        <begin position="17"/>
        <end position="123"/>
    </location>
</feature>